<dbReference type="Proteomes" id="UP000887116">
    <property type="component" value="Unassembled WGS sequence"/>
</dbReference>
<accession>A0A8X6L2Z5</accession>
<protein>
    <submittedName>
        <fullName evidence="1">Uncharacterized protein</fullName>
    </submittedName>
</protein>
<keyword evidence="2" id="KW-1185">Reference proteome</keyword>
<evidence type="ECO:0000313" key="2">
    <source>
        <dbReference type="Proteomes" id="UP000887116"/>
    </source>
</evidence>
<comment type="caution">
    <text evidence="1">The sequence shown here is derived from an EMBL/GenBank/DDBJ whole genome shotgun (WGS) entry which is preliminary data.</text>
</comment>
<reference evidence="1" key="1">
    <citation type="submission" date="2020-07" db="EMBL/GenBank/DDBJ databases">
        <title>Multicomponent nature underlies the extraordinary mechanical properties of spider dragline silk.</title>
        <authorList>
            <person name="Kono N."/>
            <person name="Nakamura H."/>
            <person name="Mori M."/>
            <person name="Yoshida Y."/>
            <person name="Ohtoshi R."/>
            <person name="Malay A.D."/>
            <person name="Moran D.A.P."/>
            <person name="Tomita M."/>
            <person name="Numata K."/>
            <person name="Arakawa K."/>
        </authorList>
    </citation>
    <scope>NUCLEOTIDE SEQUENCE</scope>
</reference>
<dbReference type="AlphaFoldDB" id="A0A8X6L2Z5"/>
<name>A0A8X6L2Z5_TRICU</name>
<feature type="non-terminal residue" evidence="1">
    <location>
        <position position="31"/>
    </location>
</feature>
<proteinExistence type="predicted"/>
<sequence>QVVQTYLADYVDSYVTHRIHDIFFALYVNLF</sequence>
<dbReference type="EMBL" id="BMAO01024176">
    <property type="protein sequence ID" value="GFQ93591.1"/>
    <property type="molecule type" value="Genomic_DNA"/>
</dbReference>
<evidence type="ECO:0000313" key="1">
    <source>
        <dbReference type="EMBL" id="GFQ93591.1"/>
    </source>
</evidence>
<gene>
    <name evidence="1" type="ORF">TNCT_351401</name>
</gene>
<organism evidence="1 2">
    <name type="scientific">Trichonephila clavata</name>
    <name type="common">Joro spider</name>
    <name type="synonym">Nephila clavata</name>
    <dbReference type="NCBI Taxonomy" id="2740835"/>
    <lineage>
        <taxon>Eukaryota</taxon>
        <taxon>Metazoa</taxon>
        <taxon>Ecdysozoa</taxon>
        <taxon>Arthropoda</taxon>
        <taxon>Chelicerata</taxon>
        <taxon>Arachnida</taxon>
        <taxon>Araneae</taxon>
        <taxon>Araneomorphae</taxon>
        <taxon>Entelegynae</taxon>
        <taxon>Araneoidea</taxon>
        <taxon>Nephilidae</taxon>
        <taxon>Trichonephila</taxon>
    </lineage>
</organism>